<evidence type="ECO:0000256" key="3">
    <source>
        <dbReference type="ARBA" id="ARBA00022970"/>
    </source>
</evidence>
<gene>
    <name evidence="6" type="ORF">UFOPK2334_00918</name>
    <name evidence="7" type="ORF">UFOPK2870_00999</name>
    <name evidence="5" type="ORF">UFOPK4179_00831</name>
    <name evidence="8" type="ORF">UFOPK4293_00714</name>
</gene>
<dbReference type="InterPro" id="IPR000709">
    <property type="entry name" value="Leu_Ile_Val-bd"/>
</dbReference>
<dbReference type="Pfam" id="PF13458">
    <property type="entry name" value="Peripla_BP_6"/>
    <property type="match status" value="1"/>
</dbReference>
<dbReference type="AlphaFoldDB" id="A0A6J6V0M1"/>
<dbReference type="EMBL" id="CAEZXA010000074">
    <property type="protein sequence ID" value="CAB4677223.1"/>
    <property type="molecule type" value="Genomic_DNA"/>
</dbReference>
<proteinExistence type="predicted"/>
<evidence type="ECO:0000256" key="2">
    <source>
        <dbReference type="ARBA" id="ARBA00022729"/>
    </source>
</evidence>
<dbReference type="Gene3D" id="3.40.50.2300">
    <property type="match status" value="2"/>
</dbReference>
<dbReference type="SUPFAM" id="SSF53822">
    <property type="entry name" value="Periplasmic binding protein-like I"/>
    <property type="match status" value="1"/>
</dbReference>
<keyword evidence="3" id="KW-0029">Amino-acid transport</keyword>
<protein>
    <submittedName>
        <fullName evidence="7">Unannotated protein</fullName>
    </submittedName>
</protein>
<dbReference type="GO" id="GO:0006865">
    <property type="term" value="P:amino acid transport"/>
    <property type="evidence" value="ECO:0007669"/>
    <property type="project" value="UniProtKB-KW"/>
</dbReference>
<keyword evidence="2" id="KW-0732">Signal</keyword>
<evidence type="ECO:0000313" key="6">
    <source>
        <dbReference type="EMBL" id="CAB4677223.1"/>
    </source>
</evidence>
<name>A0A6J6V0M1_9ZZZZ</name>
<sequence>MKKSRIVRASALIIGLSLVGVACGGSDDSTSDGAAASCEGVKIAFFGALTGEAGNLGVNIKKGLDLAVAEFNEANADCQVGIEAYDSQGDPDQAPALADKAIADASVLGIVGPAFSGESKAVNGKFDEAGLPIITPSATNADLSKNGWKIFHRALAGDDKQGPGLATKITADGKMKVGVLDDASEYGKGLADIVQTSLGDKAVEMNSIDPESADYSAVVTAAKDAGIDALFFGGYYAAAGKLAKQLRDGGVDAQLYFGDGVLDKGYIEAGGPAAEGSIIGCTCAPFDSNATFLKAFQAKFSEDPATYGAEAYDAATVFLAAIKSGARDRAAILSFIKAYDAPGVTKQLKWDETGEVVGTAVYAYTIKDGKIDGSLGLIK</sequence>
<dbReference type="PANTHER" id="PTHR47151:SF2">
    <property type="entry name" value="AMINO ACID BINDING PROTEIN"/>
    <property type="match status" value="1"/>
</dbReference>
<accession>A0A6J6V0M1</accession>
<dbReference type="EMBL" id="CAFBQH010000035">
    <property type="protein sequence ID" value="CAB5048788.1"/>
    <property type="molecule type" value="Genomic_DNA"/>
</dbReference>
<feature type="domain" description="Leucine-binding protein" evidence="4">
    <location>
        <begin position="41"/>
        <end position="369"/>
    </location>
</feature>
<dbReference type="EMBL" id="CAETWZ010000074">
    <property type="protein sequence ID" value="CAB4368037.1"/>
    <property type="molecule type" value="Genomic_DNA"/>
</dbReference>
<reference evidence="7" key="1">
    <citation type="submission" date="2020-05" db="EMBL/GenBank/DDBJ databases">
        <authorList>
            <person name="Chiriac C."/>
            <person name="Salcher M."/>
            <person name="Ghai R."/>
            <person name="Kavagutti S V."/>
        </authorList>
    </citation>
    <scope>NUCLEOTIDE SEQUENCE</scope>
</reference>
<dbReference type="CDD" id="cd06342">
    <property type="entry name" value="PBP1_ABC_LIVBP-like"/>
    <property type="match status" value="1"/>
</dbReference>
<evidence type="ECO:0000259" key="4">
    <source>
        <dbReference type="Pfam" id="PF13458"/>
    </source>
</evidence>
<dbReference type="PANTHER" id="PTHR47151">
    <property type="entry name" value="LEU/ILE/VAL-BINDING ABC TRANSPORTER SUBUNIT"/>
    <property type="match status" value="1"/>
</dbReference>
<dbReference type="InterPro" id="IPR028082">
    <property type="entry name" value="Peripla_BP_I"/>
</dbReference>
<dbReference type="InterPro" id="IPR028081">
    <property type="entry name" value="Leu-bd"/>
</dbReference>
<evidence type="ECO:0000256" key="1">
    <source>
        <dbReference type="ARBA" id="ARBA00022448"/>
    </source>
</evidence>
<evidence type="ECO:0000313" key="5">
    <source>
        <dbReference type="EMBL" id="CAB4368037.1"/>
    </source>
</evidence>
<keyword evidence="1" id="KW-0813">Transport</keyword>
<evidence type="ECO:0000313" key="8">
    <source>
        <dbReference type="EMBL" id="CAB5048788.1"/>
    </source>
</evidence>
<dbReference type="PRINTS" id="PR00337">
    <property type="entry name" value="LEUILEVALBP"/>
</dbReference>
<evidence type="ECO:0000313" key="7">
    <source>
        <dbReference type="EMBL" id="CAB4765660.1"/>
    </source>
</evidence>
<dbReference type="PROSITE" id="PS51257">
    <property type="entry name" value="PROKAR_LIPOPROTEIN"/>
    <property type="match status" value="1"/>
</dbReference>
<organism evidence="7">
    <name type="scientific">freshwater metagenome</name>
    <dbReference type="NCBI Taxonomy" id="449393"/>
    <lineage>
        <taxon>unclassified sequences</taxon>
        <taxon>metagenomes</taxon>
        <taxon>ecological metagenomes</taxon>
    </lineage>
</organism>
<dbReference type="EMBL" id="CAEZZL010000085">
    <property type="protein sequence ID" value="CAB4765660.1"/>
    <property type="molecule type" value="Genomic_DNA"/>
</dbReference>